<dbReference type="OrthoDB" id="509052at2759"/>
<dbReference type="EMBL" id="JABFUD020000001">
    <property type="protein sequence ID" value="KAI5084438.1"/>
    <property type="molecule type" value="Genomic_DNA"/>
</dbReference>
<dbReference type="PANTHER" id="PTHR31871">
    <property type="entry name" value="OS02G0137100 PROTEIN"/>
    <property type="match status" value="1"/>
</dbReference>
<dbReference type="Pfam" id="PF09713">
    <property type="entry name" value="A_thal_3526"/>
    <property type="match status" value="1"/>
</dbReference>
<protein>
    <submittedName>
        <fullName evidence="1">Uncharacterized protein</fullName>
    </submittedName>
</protein>
<keyword evidence="2" id="KW-1185">Reference proteome</keyword>
<organism evidence="1 2">
    <name type="scientific">Adiantum capillus-veneris</name>
    <name type="common">Maidenhair fern</name>
    <dbReference type="NCBI Taxonomy" id="13818"/>
    <lineage>
        <taxon>Eukaryota</taxon>
        <taxon>Viridiplantae</taxon>
        <taxon>Streptophyta</taxon>
        <taxon>Embryophyta</taxon>
        <taxon>Tracheophyta</taxon>
        <taxon>Polypodiopsida</taxon>
        <taxon>Polypodiidae</taxon>
        <taxon>Polypodiales</taxon>
        <taxon>Pteridineae</taxon>
        <taxon>Pteridaceae</taxon>
        <taxon>Vittarioideae</taxon>
        <taxon>Adiantum</taxon>
    </lineage>
</organism>
<dbReference type="NCBIfam" id="TIGR01589">
    <property type="entry name" value="A_thal_3526"/>
    <property type="match status" value="1"/>
</dbReference>
<dbReference type="Proteomes" id="UP000886520">
    <property type="component" value="Chromosome 1"/>
</dbReference>
<dbReference type="InterPro" id="IPR006476">
    <property type="entry name" value="CHP01589_pln"/>
</dbReference>
<reference evidence="1" key="1">
    <citation type="submission" date="2021-01" db="EMBL/GenBank/DDBJ databases">
        <title>Adiantum capillus-veneris genome.</title>
        <authorList>
            <person name="Fang Y."/>
            <person name="Liao Q."/>
        </authorList>
    </citation>
    <scope>NUCLEOTIDE SEQUENCE</scope>
    <source>
        <strain evidence="1">H3</strain>
        <tissue evidence="1">Leaf</tissue>
    </source>
</reference>
<dbReference type="PROSITE" id="PS51257">
    <property type="entry name" value="PROKAR_LIPOPROTEIN"/>
    <property type="match status" value="1"/>
</dbReference>
<dbReference type="AlphaFoldDB" id="A0A9D4VFA3"/>
<evidence type="ECO:0000313" key="2">
    <source>
        <dbReference type="Proteomes" id="UP000886520"/>
    </source>
</evidence>
<comment type="caution">
    <text evidence="1">The sequence shown here is derived from an EMBL/GenBank/DDBJ whole genome shotgun (WGS) entry which is preliminary data.</text>
</comment>
<accession>A0A9D4VFA3</accession>
<name>A0A9D4VFA3_ADICA</name>
<proteinExistence type="predicted"/>
<evidence type="ECO:0000313" key="1">
    <source>
        <dbReference type="EMBL" id="KAI5084438.1"/>
    </source>
</evidence>
<sequence length="151" mass="16383">MRPAASCRSSSSSSTSAASALSCGASCADTASTSSSNSSTGTENVIDEASQSFIRKVQHLIERCLTLCLDKEECVKALFQHAGIDPIVTRTVWKELEKANQEFFEQYYKSERIVRKHSDVNYSGGSLRVDDDENCVKIIVTESIDKASSGS</sequence>
<gene>
    <name evidence="1" type="ORF">GOP47_0000607</name>
</gene>
<dbReference type="PANTHER" id="PTHR31871:SF61">
    <property type="entry name" value="OS06G0705300 PROTEIN"/>
    <property type="match status" value="1"/>
</dbReference>